<organism evidence="2 3">
    <name type="scientific">Protea cynaroides</name>
    <dbReference type="NCBI Taxonomy" id="273540"/>
    <lineage>
        <taxon>Eukaryota</taxon>
        <taxon>Viridiplantae</taxon>
        <taxon>Streptophyta</taxon>
        <taxon>Embryophyta</taxon>
        <taxon>Tracheophyta</taxon>
        <taxon>Spermatophyta</taxon>
        <taxon>Magnoliopsida</taxon>
        <taxon>Proteales</taxon>
        <taxon>Proteaceae</taxon>
        <taxon>Protea</taxon>
    </lineage>
</organism>
<evidence type="ECO:0000313" key="2">
    <source>
        <dbReference type="EMBL" id="KAJ4956504.1"/>
    </source>
</evidence>
<dbReference type="EMBL" id="JAMYWD010000011">
    <property type="protein sequence ID" value="KAJ4956504.1"/>
    <property type="molecule type" value="Genomic_DNA"/>
</dbReference>
<feature type="region of interest" description="Disordered" evidence="1">
    <location>
        <begin position="32"/>
        <end position="66"/>
    </location>
</feature>
<protein>
    <submittedName>
        <fullName evidence="2">Uncharacterized protein</fullName>
    </submittedName>
</protein>
<sequence>MCKPRSVTKFFYLNLLDYLKQFKLGPLTSDLKTAEGSPQVSKRKRADLSVGEEGGKGKEKEADPFSLSSGLRRRNQEFKEIAFEGKGKEKEADPFIPDWNLTIEDSIIADGKIAWQLVEGANLPADVHRILEMTEKEFELIFIDGQGHTASFFLWMKHESLKSAHEEATKERSEAVKIYEDQSQQVLSALAEVEG</sequence>
<reference evidence="2" key="1">
    <citation type="journal article" date="2023" name="Plant J.">
        <title>The genome of the king protea, Protea cynaroides.</title>
        <authorList>
            <person name="Chang J."/>
            <person name="Duong T.A."/>
            <person name="Schoeman C."/>
            <person name="Ma X."/>
            <person name="Roodt D."/>
            <person name="Barker N."/>
            <person name="Li Z."/>
            <person name="Van de Peer Y."/>
            <person name="Mizrachi E."/>
        </authorList>
    </citation>
    <scope>NUCLEOTIDE SEQUENCE</scope>
    <source>
        <tissue evidence="2">Young leaves</tissue>
    </source>
</reference>
<proteinExistence type="predicted"/>
<evidence type="ECO:0000256" key="1">
    <source>
        <dbReference type="SAM" id="MobiDB-lite"/>
    </source>
</evidence>
<evidence type="ECO:0000313" key="3">
    <source>
        <dbReference type="Proteomes" id="UP001141806"/>
    </source>
</evidence>
<accession>A0A9Q0GZK7</accession>
<keyword evidence="3" id="KW-1185">Reference proteome</keyword>
<dbReference type="Proteomes" id="UP001141806">
    <property type="component" value="Unassembled WGS sequence"/>
</dbReference>
<comment type="caution">
    <text evidence="2">The sequence shown here is derived from an EMBL/GenBank/DDBJ whole genome shotgun (WGS) entry which is preliminary data.</text>
</comment>
<dbReference type="AlphaFoldDB" id="A0A9Q0GZK7"/>
<feature type="compositionally biased region" description="Basic and acidic residues" evidence="1">
    <location>
        <begin position="53"/>
        <end position="63"/>
    </location>
</feature>
<gene>
    <name evidence="2" type="ORF">NE237_013287</name>
</gene>
<name>A0A9Q0GZK7_9MAGN</name>